<accession>A0A2W4ZH79</accession>
<dbReference type="AlphaFoldDB" id="A0A2W4ZH79"/>
<evidence type="ECO:0008006" key="3">
    <source>
        <dbReference type="Google" id="ProtNLM"/>
    </source>
</evidence>
<dbReference type="Gene3D" id="3.40.50.1820">
    <property type="entry name" value="alpha/beta hydrolase"/>
    <property type="match status" value="1"/>
</dbReference>
<gene>
    <name evidence="1" type="ORF">DI626_10535</name>
</gene>
<dbReference type="Proteomes" id="UP000249557">
    <property type="component" value="Unassembled WGS sequence"/>
</dbReference>
<dbReference type="InterPro" id="IPR029058">
    <property type="entry name" value="AB_hydrolase_fold"/>
</dbReference>
<dbReference type="Pfam" id="PF26363">
    <property type="entry name" value="Phospholipase-like"/>
    <property type="match status" value="1"/>
</dbReference>
<protein>
    <recommendedName>
        <fullName evidence="3">Fungal lipase-like domain-containing protein</fullName>
    </recommendedName>
</protein>
<feature type="non-terminal residue" evidence="1">
    <location>
        <position position="365"/>
    </location>
</feature>
<dbReference type="SUPFAM" id="SSF53474">
    <property type="entry name" value="alpha/beta-Hydrolases"/>
    <property type="match status" value="1"/>
</dbReference>
<evidence type="ECO:0000313" key="1">
    <source>
        <dbReference type="EMBL" id="PZO81754.1"/>
    </source>
</evidence>
<organism evidence="1 2">
    <name type="scientific">Micavibrio aeruginosavorus</name>
    <dbReference type="NCBI Taxonomy" id="349221"/>
    <lineage>
        <taxon>Bacteria</taxon>
        <taxon>Pseudomonadati</taxon>
        <taxon>Bdellovibrionota</taxon>
        <taxon>Bdellovibrionia</taxon>
        <taxon>Bdellovibrionales</taxon>
        <taxon>Pseudobdellovibrionaceae</taxon>
        <taxon>Micavibrio</taxon>
    </lineage>
</organism>
<evidence type="ECO:0000313" key="2">
    <source>
        <dbReference type="Proteomes" id="UP000249557"/>
    </source>
</evidence>
<name>A0A2W4ZH79_9BACT</name>
<dbReference type="EMBL" id="QFNK01000287">
    <property type="protein sequence ID" value="PZO81754.1"/>
    <property type="molecule type" value="Genomic_DNA"/>
</dbReference>
<proteinExistence type="predicted"/>
<sequence>MSSVLTNAILSMDSYNRGYGAAVLLSGNQIGNYQISGNSSSLGQAIFNGQLVDRDEIIGFHATSYSYNGATIISFRGTDQMSLIPNPYTDLDVAHGWSLGAGNIASEQGKMAIEYYQHVAGANANLQTANIALTGHSLGGGLAGYIGAIYGKSASIYDSMDYTQAALKVWQYATTSDPLLADTKQQIIEDVYAGNNPWLLNSTGVDAYHLEGEALDSDFIRYVPSQAYAIGSDVTLNPVDRHSASTLVMAIYAQDLTNQSWNYAAKHMWPVLYNDGFAQSIGMNDARVDGVSQNIGEYSDILRTILAYSAIDEGERPFGDTAIRALYDDANDLGAVLNSPYTSKNLVDAADDISKAFVQYAGQLA</sequence>
<reference evidence="1 2" key="1">
    <citation type="submission" date="2017-08" db="EMBL/GenBank/DDBJ databases">
        <title>Infants hospitalized years apart are colonized by the same room-sourced microbial strains.</title>
        <authorList>
            <person name="Brooks B."/>
            <person name="Olm M.R."/>
            <person name="Firek B.A."/>
            <person name="Baker R."/>
            <person name="Thomas B.C."/>
            <person name="Morowitz M.J."/>
            <person name="Banfield J.F."/>
        </authorList>
    </citation>
    <scope>NUCLEOTIDE SEQUENCE [LARGE SCALE GENOMIC DNA]</scope>
    <source>
        <strain evidence="1">S2_018_000_R2_104</strain>
    </source>
</reference>
<comment type="caution">
    <text evidence="1">The sequence shown here is derived from an EMBL/GenBank/DDBJ whole genome shotgun (WGS) entry which is preliminary data.</text>
</comment>